<comment type="caution">
    <text evidence="5">The sequence shown here is derived from an EMBL/GenBank/DDBJ whole genome shotgun (WGS) entry which is preliminary data.</text>
</comment>
<proteinExistence type="inferred from homology"/>
<dbReference type="Proteomes" id="UP000033434">
    <property type="component" value="Unassembled WGS sequence"/>
</dbReference>
<dbReference type="PANTHER" id="PTHR23073">
    <property type="entry name" value="26S PROTEASOME REGULATORY SUBUNIT"/>
    <property type="match status" value="1"/>
</dbReference>
<organism evidence="5 6">
    <name type="scientific">Pseudoalteromonas luteoviolacea S4054</name>
    <dbReference type="NCBI Taxonomy" id="1129367"/>
    <lineage>
        <taxon>Bacteria</taxon>
        <taxon>Pseudomonadati</taxon>
        <taxon>Pseudomonadota</taxon>
        <taxon>Gammaproteobacteria</taxon>
        <taxon>Alteromonadales</taxon>
        <taxon>Pseudoalteromonadaceae</taxon>
        <taxon>Pseudoalteromonas</taxon>
    </lineage>
</organism>
<dbReference type="SUPFAM" id="SSF52540">
    <property type="entry name" value="P-loop containing nucleoside triphosphate hydrolases"/>
    <property type="match status" value="1"/>
</dbReference>
<evidence type="ECO:0000256" key="1">
    <source>
        <dbReference type="ARBA" id="ARBA00006914"/>
    </source>
</evidence>
<evidence type="ECO:0000313" key="6">
    <source>
        <dbReference type="Proteomes" id="UP000033434"/>
    </source>
</evidence>
<evidence type="ECO:0000256" key="3">
    <source>
        <dbReference type="ARBA" id="ARBA00022840"/>
    </source>
</evidence>
<dbReference type="InterPro" id="IPR050221">
    <property type="entry name" value="26S_Proteasome_ATPase"/>
</dbReference>
<dbReference type="SMART" id="SM00382">
    <property type="entry name" value="AAA"/>
    <property type="match status" value="1"/>
</dbReference>
<keyword evidence="2" id="KW-0547">Nucleotide-binding</keyword>
<dbReference type="InterPro" id="IPR027417">
    <property type="entry name" value="P-loop_NTPase"/>
</dbReference>
<dbReference type="PATRIC" id="fig|1129367.4.peg.2615"/>
<dbReference type="EMBL" id="AUXW01000146">
    <property type="protein sequence ID" value="KKE83473.1"/>
    <property type="molecule type" value="Genomic_DNA"/>
</dbReference>
<keyword evidence="3" id="KW-0067">ATP-binding</keyword>
<sequence length="649" mass="73976">MGDYMGIHEDSLKLQFNAEKQLSLMFFQVGLGLANDEEDIQERLKLFDEALVTLINTPRFKYVERTFALTEYEIRLIALVYIQTLEPDILMPYIGLSWYEQGPMLSFDKLLFLCQQGSKRELISQDVLCGQLFDWHLLQCSKQKLLTESISLHMELRQFLYTGRVTLSDDHLVKQGTSSTPDVVFTSCFNPKLELSSSELCRLDTHDPRIARWYTEQLALLSGGEFGYLSDEQTQNLTLSEVVSALVGVILNTNSKSLFVFIDKLQSTRFFALKKMIESRLGEETRLYFFTLSPQTDQDNCLLRVLEYQPPSNASLVDAWLRLSPAPNEVDAQCISNRYPIPVYRMSELAHAATTRAKNNSEFWAELQLICLEELNRGPEELAKLSEPRFKLSDMVLSETINDQLYELVGRIDRQVELKSLLHRFTPGCKAIFWGRPGTGKSMAAEAIAGELQLPLYVVNLANIASKWIGETEKHLAKLFDQAQKHNAVLMFDEADAVFAKRSNVESSQDKNANMGVSYLLQKMEQYSGLLLLSTNLKSNLDDAFLRRFHNVIEFTMPSVQHREEIWRRVLTGISNDALAKSIGSLAQRFELSAAQIINITESALLQRLIEEHSCIDPDSLARALKRELAKQHEGFMAQHEIKAWLQGN</sequence>
<evidence type="ECO:0000313" key="5">
    <source>
        <dbReference type="EMBL" id="KKE83473.1"/>
    </source>
</evidence>
<dbReference type="InterPro" id="IPR003593">
    <property type="entry name" value="AAA+_ATPase"/>
</dbReference>
<accession>A0A0F6ABF7</accession>
<dbReference type="InterPro" id="IPR003959">
    <property type="entry name" value="ATPase_AAA_core"/>
</dbReference>
<name>A0A0F6ABF7_9GAMM</name>
<dbReference type="Gene3D" id="3.40.50.300">
    <property type="entry name" value="P-loop containing nucleotide triphosphate hydrolases"/>
    <property type="match status" value="1"/>
</dbReference>
<dbReference type="GO" id="GO:0005524">
    <property type="term" value="F:ATP binding"/>
    <property type="evidence" value="ECO:0007669"/>
    <property type="project" value="UniProtKB-KW"/>
</dbReference>
<evidence type="ECO:0000256" key="2">
    <source>
        <dbReference type="ARBA" id="ARBA00022741"/>
    </source>
</evidence>
<reference evidence="5 6" key="1">
    <citation type="journal article" date="2015" name="BMC Genomics">
        <title>Genome mining reveals unlocked bioactive potential of marine Gram-negative bacteria.</title>
        <authorList>
            <person name="Machado H."/>
            <person name="Sonnenschein E.C."/>
            <person name="Melchiorsen J."/>
            <person name="Gram L."/>
        </authorList>
    </citation>
    <scope>NUCLEOTIDE SEQUENCE [LARGE SCALE GENOMIC DNA]</scope>
    <source>
        <strain evidence="5 6">S4054</strain>
    </source>
</reference>
<dbReference type="GO" id="GO:0016887">
    <property type="term" value="F:ATP hydrolysis activity"/>
    <property type="evidence" value="ECO:0007669"/>
    <property type="project" value="InterPro"/>
</dbReference>
<dbReference type="AlphaFoldDB" id="A0A0F6ABF7"/>
<comment type="similarity">
    <text evidence="1">Belongs to the AAA ATPase family.</text>
</comment>
<dbReference type="CDD" id="cd19481">
    <property type="entry name" value="RecA-like_protease"/>
    <property type="match status" value="1"/>
</dbReference>
<gene>
    <name evidence="5" type="ORF">N479_13965</name>
</gene>
<protein>
    <recommendedName>
        <fullName evidence="4">AAA+ ATPase domain-containing protein</fullName>
    </recommendedName>
</protein>
<evidence type="ECO:0000259" key="4">
    <source>
        <dbReference type="SMART" id="SM00382"/>
    </source>
</evidence>
<feature type="domain" description="AAA+ ATPase" evidence="4">
    <location>
        <begin position="427"/>
        <end position="555"/>
    </location>
</feature>
<dbReference type="Pfam" id="PF00004">
    <property type="entry name" value="AAA"/>
    <property type="match status" value="1"/>
</dbReference>